<evidence type="ECO:0000256" key="6">
    <source>
        <dbReference type="SAM" id="Phobius"/>
    </source>
</evidence>
<keyword evidence="3 6" id="KW-1133">Transmembrane helix</keyword>
<feature type="transmembrane region" description="Helical" evidence="6">
    <location>
        <begin position="221"/>
        <end position="245"/>
    </location>
</feature>
<dbReference type="GO" id="GO:0009060">
    <property type="term" value="P:aerobic respiration"/>
    <property type="evidence" value="ECO:0007669"/>
    <property type="project" value="TreeGrafter"/>
</dbReference>
<feature type="transmembrane region" description="Helical" evidence="6">
    <location>
        <begin position="103"/>
        <end position="122"/>
    </location>
</feature>
<comment type="similarity">
    <text evidence="5">Belongs to the complex I subunit 1 family.</text>
</comment>
<evidence type="ECO:0000256" key="1">
    <source>
        <dbReference type="ARBA" id="ARBA00004141"/>
    </source>
</evidence>
<evidence type="ECO:0000313" key="7">
    <source>
        <dbReference type="EMBL" id="BBI65519.1"/>
    </source>
</evidence>
<dbReference type="GO" id="GO:0003954">
    <property type="term" value="F:NADH dehydrogenase activity"/>
    <property type="evidence" value="ECO:0007669"/>
    <property type="project" value="TreeGrafter"/>
</dbReference>
<comment type="subcellular location">
    <subcellularLocation>
        <location evidence="5">Cell membrane</location>
        <topology evidence="5">Multi-pass membrane protein</topology>
    </subcellularLocation>
    <subcellularLocation>
        <location evidence="1">Membrane</location>
        <topology evidence="1">Multi-pass membrane protein</topology>
    </subcellularLocation>
</comment>
<dbReference type="PANTHER" id="PTHR11432">
    <property type="entry name" value="NADH DEHYDROGENASE SUBUNIT 1"/>
    <property type="match status" value="1"/>
</dbReference>
<dbReference type="KEGG" id="hsr:HSBAA_PA_1220"/>
<accession>A0A455UML9</accession>
<evidence type="ECO:0000256" key="5">
    <source>
        <dbReference type="RuleBase" id="RU000471"/>
    </source>
</evidence>
<dbReference type="Pfam" id="PF00146">
    <property type="entry name" value="NADHdh"/>
    <property type="match status" value="1"/>
</dbReference>
<dbReference type="AlphaFoldDB" id="A0A455UML9"/>
<dbReference type="Proteomes" id="UP000320231">
    <property type="component" value="Plasmid pBAA-803-A"/>
</dbReference>
<feature type="transmembrane region" description="Helical" evidence="6">
    <location>
        <begin position="72"/>
        <end position="91"/>
    </location>
</feature>
<gene>
    <name evidence="7" type="ORF">HSBAA_PA_1220</name>
</gene>
<evidence type="ECO:0008006" key="9">
    <source>
        <dbReference type="Google" id="ProtNLM"/>
    </source>
</evidence>
<feature type="transmembrane region" description="Helical" evidence="6">
    <location>
        <begin position="181"/>
        <end position="201"/>
    </location>
</feature>
<protein>
    <recommendedName>
        <fullName evidence="9">NADH:quinone oxidoreductase/Mrp antiporter membrane subunit domain-containing protein</fullName>
    </recommendedName>
</protein>
<evidence type="ECO:0000256" key="3">
    <source>
        <dbReference type="ARBA" id="ARBA00022989"/>
    </source>
</evidence>
<dbReference type="GO" id="GO:0005886">
    <property type="term" value="C:plasma membrane"/>
    <property type="evidence" value="ECO:0007669"/>
    <property type="project" value="UniProtKB-SubCell"/>
</dbReference>
<dbReference type="EMBL" id="AP019515">
    <property type="protein sequence ID" value="BBI65519.1"/>
    <property type="molecule type" value="Genomic_DNA"/>
</dbReference>
<reference evidence="7 8" key="1">
    <citation type="journal article" date="2019" name="Microbiol. Resour. Announc.">
        <title>Complete Genome Sequence of Halomonas sulfidaeris Strain Esulfide1 Isolated from a Metal Sulfide Rock at a Depth of 2,200 Meters, Obtained Using Nanopore Sequencing.</title>
        <authorList>
            <person name="Saito M."/>
            <person name="Nishigata A."/>
            <person name="Galipon J."/>
            <person name="Arakawa K."/>
        </authorList>
    </citation>
    <scope>NUCLEOTIDE SEQUENCE [LARGE SCALE GENOMIC DNA]</scope>
    <source>
        <strain evidence="7 8">ATCC BAA-803</strain>
        <plasmid evidence="8">pbaa-803-a dna</plasmid>
    </source>
</reference>
<geneLocation type="plasmid" evidence="8">
    <name>pbaa-803-a dna</name>
</geneLocation>
<proteinExistence type="inferred from homology"/>
<keyword evidence="7" id="KW-0614">Plasmid</keyword>
<evidence type="ECO:0000256" key="4">
    <source>
        <dbReference type="ARBA" id="ARBA00023136"/>
    </source>
</evidence>
<dbReference type="InterPro" id="IPR001694">
    <property type="entry name" value="NADH_UbQ_OxRdtase_su1/FPO"/>
</dbReference>
<organism evidence="7 8">
    <name type="scientific">Vreelandella sulfidaeris</name>
    <dbReference type="NCBI Taxonomy" id="115553"/>
    <lineage>
        <taxon>Bacteria</taxon>
        <taxon>Pseudomonadati</taxon>
        <taxon>Pseudomonadota</taxon>
        <taxon>Gammaproteobacteria</taxon>
        <taxon>Oceanospirillales</taxon>
        <taxon>Halomonadaceae</taxon>
        <taxon>Vreelandella</taxon>
    </lineage>
</organism>
<keyword evidence="5" id="KW-0520">NAD</keyword>
<keyword evidence="2 5" id="KW-0812">Transmembrane</keyword>
<evidence type="ECO:0000256" key="2">
    <source>
        <dbReference type="ARBA" id="ARBA00022692"/>
    </source>
</evidence>
<feature type="transmembrane region" description="Helical" evidence="6">
    <location>
        <begin position="285"/>
        <end position="306"/>
    </location>
</feature>
<name>A0A455UML9_9GAMM</name>
<dbReference type="PANTHER" id="PTHR11432:SF3">
    <property type="entry name" value="NADH-UBIQUINONE OXIDOREDUCTASE CHAIN 1"/>
    <property type="match status" value="1"/>
</dbReference>
<sequence length="307" mass="32649">MLLSELFLPVLMVMFMLTVGAYVVAVLDRLIAGAFGAPQAGRVWLAPMARGAWLMTQHANATEAPDWQAWRLAPALYLALAAIGLAVVPWSESLVATDLVTSVVLWGSVEALATVVIFLHGWSANALLALIGGYRYVALGLSYILISMFVLIGVALPAESLQFTQVVASQEALWNVIRQPLGLPLFLIVGLGMTFWGPLNLADSKDLAGGTASEISGPPRLVWDVARAAMLVAFSGVAASAFRWLDGTLATRSVMDGHQDAGSATRVAIAWTGTAAYCPERCVTLMWVVLLPLSFIDLVWAGIGALL</sequence>
<evidence type="ECO:0000313" key="8">
    <source>
        <dbReference type="Proteomes" id="UP000320231"/>
    </source>
</evidence>
<feature type="transmembrane region" description="Helical" evidence="6">
    <location>
        <begin position="6"/>
        <end position="27"/>
    </location>
</feature>
<keyword evidence="4 6" id="KW-0472">Membrane</keyword>
<feature type="transmembrane region" description="Helical" evidence="6">
    <location>
        <begin position="134"/>
        <end position="156"/>
    </location>
</feature>